<sequence length="319" mass="34941">MNPNVTACHPAYVRHNQQQQQAAIHKDYGQTHAYTPTPQVEDSVTYPAGSFPPHPSYAYVRHPNQGGPTFFTHPQQQSSQQQRAGQHSVVLLQQSASQQHQLCAPPSTHPLHNHRPICAQTTKSYLTQPQSLLSSTPLVQQQRYPAYGLSNYGSVNQPNEAVHVPLHDNFRPSGTEVNPTWSAMDQTPAESGSRVTPVVPPYAFQSECRRGLDGDHSRHLNATPALAECSTAYDQSFDHGFQFNLSKNTRLASDVPSLSDSVKDYTANLPCANSNLYMPCSSSGTQPIGLPANDWLPSQPTGEPLEPVIPSFSLTDNPT</sequence>
<feature type="region of interest" description="Disordered" evidence="1">
    <location>
        <begin position="291"/>
        <end position="319"/>
    </location>
</feature>
<feature type="compositionally biased region" description="Low complexity" evidence="1">
    <location>
        <begin position="75"/>
        <end position="87"/>
    </location>
</feature>
<evidence type="ECO:0000256" key="1">
    <source>
        <dbReference type="SAM" id="MobiDB-lite"/>
    </source>
</evidence>
<proteinExistence type="predicted"/>
<protein>
    <submittedName>
        <fullName evidence="2">Uncharacterized protein</fullName>
    </submittedName>
</protein>
<keyword evidence="3" id="KW-1185">Reference proteome</keyword>
<evidence type="ECO:0000313" key="2">
    <source>
        <dbReference type="EMBL" id="KAA3672215.1"/>
    </source>
</evidence>
<dbReference type="EMBL" id="QNGE01005185">
    <property type="protein sequence ID" value="KAA3672215.1"/>
    <property type="molecule type" value="Genomic_DNA"/>
</dbReference>
<comment type="caution">
    <text evidence="2">The sequence shown here is derived from an EMBL/GenBank/DDBJ whole genome shotgun (WGS) entry which is preliminary data.</text>
</comment>
<gene>
    <name evidence="2" type="ORF">DEA37_0007452</name>
</gene>
<dbReference type="Proteomes" id="UP000324629">
    <property type="component" value="Unassembled WGS sequence"/>
</dbReference>
<evidence type="ECO:0000313" key="3">
    <source>
        <dbReference type="Proteomes" id="UP000324629"/>
    </source>
</evidence>
<dbReference type="AlphaFoldDB" id="A0A5J4N9H1"/>
<accession>A0A5J4N9H1</accession>
<reference evidence="2 3" key="1">
    <citation type="journal article" date="2019" name="Gigascience">
        <title>Whole-genome sequence of the oriental lung fluke Paragonimus westermani.</title>
        <authorList>
            <person name="Oey H."/>
            <person name="Zakrzewski M."/>
            <person name="Narain K."/>
            <person name="Devi K.R."/>
            <person name="Agatsuma T."/>
            <person name="Nawaratna S."/>
            <person name="Gobert G.N."/>
            <person name="Jones M.K."/>
            <person name="Ragan M.A."/>
            <person name="McManus D.P."/>
            <person name="Krause L."/>
        </authorList>
    </citation>
    <scope>NUCLEOTIDE SEQUENCE [LARGE SCALE GENOMIC DNA]</scope>
    <source>
        <strain evidence="2 3">IND2009</strain>
    </source>
</reference>
<name>A0A5J4N9H1_9TREM</name>
<organism evidence="2 3">
    <name type="scientific">Paragonimus westermani</name>
    <dbReference type="NCBI Taxonomy" id="34504"/>
    <lineage>
        <taxon>Eukaryota</taxon>
        <taxon>Metazoa</taxon>
        <taxon>Spiralia</taxon>
        <taxon>Lophotrochozoa</taxon>
        <taxon>Platyhelminthes</taxon>
        <taxon>Trematoda</taxon>
        <taxon>Digenea</taxon>
        <taxon>Plagiorchiida</taxon>
        <taxon>Troglotremata</taxon>
        <taxon>Troglotrematidae</taxon>
        <taxon>Paragonimus</taxon>
    </lineage>
</organism>
<feature type="region of interest" description="Disordered" evidence="1">
    <location>
        <begin position="62"/>
        <end position="87"/>
    </location>
</feature>